<proteinExistence type="predicted"/>
<dbReference type="Proteomes" id="UP001163321">
    <property type="component" value="Chromosome 3"/>
</dbReference>
<evidence type="ECO:0000313" key="1">
    <source>
        <dbReference type="EMBL" id="KAI9914767.1"/>
    </source>
</evidence>
<dbReference type="EMBL" id="CM047582">
    <property type="protein sequence ID" value="KAI9914767.1"/>
    <property type="molecule type" value="Genomic_DNA"/>
</dbReference>
<protein>
    <submittedName>
        <fullName evidence="1">Uncharacterized protein</fullName>
    </submittedName>
</protein>
<keyword evidence="2" id="KW-1185">Reference proteome</keyword>
<gene>
    <name evidence="1" type="ORF">PsorP6_006841</name>
</gene>
<comment type="caution">
    <text evidence="1">The sequence shown here is derived from an EMBL/GenBank/DDBJ whole genome shotgun (WGS) entry which is preliminary data.</text>
</comment>
<evidence type="ECO:0000313" key="2">
    <source>
        <dbReference type="Proteomes" id="UP001163321"/>
    </source>
</evidence>
<organism evidence="1 2">
    <name type="scientific">Peronosclerospora sorghi</name>
    <dbReference type="NCBI Taxonomy" id="230839"/>
    <lineage>
        <taxon>Eukaryota</taxon>
        <taxon>Sar</taxon>
        <taxon>Stramenopiles</taxon>
        <taxon>Oomycota</taxon>
        <taxon>Peronosporomycetes</taxon>
        <taxon>Peronosporales</taxon>
        <taxon>Peronosporaceae</taxon>
        <taxon>Peronosclerospora</taxon>
    </lineage>
</organism>
<accession>A0ACC0W7P9</accession>
<reference evidence="1 2" key="1">
    <citation type="journal article" date="2022" name="bioRxiv">
        <title>The genome of the oomycete Peronosclerospora sorghi, a cosmopolitan pathogen of maize and sorghum, is inflated with dispersed pseudogenes.</title>
        <authorList>
            <person name="Fletcher K."/>
            <person name="Martin F."/>
            <person name="Isakeit T."/>
            <person name="Cavanaugh K."/>
            <person name="Magill C."/>
            <person name="Michelmore R."/>
        </authorList>
    </citation>
    <scope>NUCLEOTIDE SEQUENCE [LARGE SCALE GENOMIC DNA]</scope>
    <source>
        <strain evidence="1">P6</strain>
    </source>
</reference>
<sequence length="117" mass="13146">MLYFRACNTSLCTPVNNTKRQSLCQTTTYAREGTSGPWASHVIITKGGIGRRQQIKIIHFITSGGWTNQLRNLSSNKEERNERRVNEVLSSIQERHADMSARQTLSPGGNFGAFGFR</sequence>
<name>A0ACC0W7P9_9STRA</name>